<evidence type="ECO:0000313" key="1">
    <source>
        <dbReference type="EMBL" id="KAJ7203370.1"/>
    </source>
</evidence>
<dbReference type="EMBL" id="JARJCW010000051">
    <property type="protein sequence ID" value="KAJ7203370.1"/>
    <property type="molecule type" value="Genomic_DNA"/>
</dbReference>
<organism evidence="1 2">
    <name type="scientific">Mycena pura</name>
    <dbReference type="NCBI Taxonomy" id="153505"/>
    <lineage>
        <taxon>Eukaryota</taxon>
        <taxon>Fungi</taxon>
        <taxon>Dikarya</taxon>
        <taxon>Basidiomycota</taxon>
        <taxon>Agaricomycotina</taxon>
        <taxon>Agaricomycetes</taxon>
        <taxon>Agaricomycetidae</taxon>
        <taxon>Agaricales</taxon>
        <taxon>Marasmiineae</taxon>
        <taxon>Mycenaceae</taxon>
        <taxon>Mycena</taxon>
    </lineage>
</organism>
<dbReference type="Proteomes" id="UP001219525">
    <property type="component" value="Unassembled WGS sequence"/>
</dbReference>
<dbReference type="AlphaFoldDB" id="A0AAD6Y995"/>
<reference evidence="1" key="1">
    <citation type="submission" date="2023-03" db="EMBL/GenBank/DDBJ databases">
        <title>Massive genome expansion in bonnet fungi (Mycena s.s.) driven by repeated elements and novel gene families across ecological guilds.</title>
        <authorList>
            <consortium name="Lawrence Berkeley National Laboratory"/>
            <person name="Harder C.B."/>
            <person name="Miyauchi S."/>
            <person name="Viragh M."/>
            <person name="Kuo A."/>
            <person name="Thoen E."/>
            <person name="Andreopoulos B."/>
            <person name="Lu D."/>
            <person name="Skrede I."/>
            <person name="Drula E."/>
            <person name="Henrissat B."/>
            <person name="Morin E."/>
            <person name="Kohler A."/>
            <person name="Barry K."/>
            <person name="LaButti K."/>
            <person name="Morin E."/>
            <person name="Salamov A."/>
            <person name="Lipzen A."/>
            <person name="Mereny Z."/>
            <person name="Hegedus B."/>
            <person name="Baldrian P."/>
            <person name="Stursova M."/>
            <person name="Weitz H."/>
            <person name="Taylor A."/>
            <person name="Grigoriev I.V."/>
            <person name="Nagy L.G."/>
            <person name="Martin F."/>
            <person name="Kauserud H."/>
        </authorList>
    </citation>
    <scope>NUCLEOTIDE SEQUENCE</scope>
    <source>
        <strain evidence="1">9144</strain>
    </source>
</reference>
<accession>A0AAD6Y995</accession>
<keyword evidence="2" id="KW-1185">Reference proteome</keyword>
<name>A0AAD6Y995_9AGAR</name>
<evidence type="ECO:0000313" key="2">
    <source>
        <dbReference type="Proteomes" id="UP001219525"/>
    </source>
</evidence>
<proteinExistence type="predicted"/>
<sequence>MFAPGSACTLARQHCHACTPALPRRHATPRLATAKNRCPPESIRPTSDEEKAFITRFVEACWQSDPPNTDISHIRRCNDPNAPQREYLALFVELTNHIPRLVQTMMDPDRRDDLSATTESMGRIIDGIRLLVGVQKRAQDELASL</sequence>
<comment type="caution">
    <text evidence="1">The sequence shown here is derived from an EMBL/GenBank/DDBJ whole genome shotgun (WGS) entry which is preliminary data.</text>
</comment>
<protein>
    <submittedName>
        <fullName evidence="1">Uncharacterized protein</fullName>
    </submittedName>
</protein>
<gene>
    <name evidence="1" type="ORF">GGX14DRAFT_398954</name>
</gene>